<dbReference type="RefSeq" id="WP_345641371.1">
    <property type="nucleotide sequence ID" value="NZ_BAABEP010000003.1"/>
</dbReference>
<dbReference type="PANTHER" id="PTHR39338">
    <property type="entry name" value="BLL5662 PROTEIN-RELATED"/>
    <property type="match status" value="1"/>
</dbReference>
<dbReference type="EMBL" id="BAABEP010000003">
    <property type="protein sequence ID" value="GAA3713321.1"/>
    <property type="molecule type" value="Genomic_DNA"/>
</dbReference>
<gene>
    <name evidence="2" type="ORF">GCM10023082_08850</name>
</gene>
<dbReference type="PANTHER" id="PTHR39338:SF6">
    <property type="entry name" value="BLL5662 PROTEIN"/>
    <property type="match status" value="1"/>
</dbReference>
<dbReference type="InterPro" id="IPR011195">
    <property type="entry name" value="UCP010256"/>
</dbReference>
<dbReference type="Proteomes" id="UP001499884">
    <property type="component" value="Unassembled WGS sequence"/>
</dbReference>
<dbReference type="InterPro" id="IPR008912">
    <property type="entry name" value="Uncharacterised_CoxE"/>
</dbReference>
<name>A0ABP7E2J6_9ACTN</name>
<organism evidence="2 3">
    <name type="scientific">Streptomyces tremellae</name>
    <dbReference type="NCBI Taxonomy" id="1124239"/>
    <lineage>
        <taxon>Bacteria</taxon>
        <taxon>Bacillati</taxon>
        <taxon>Actinomycetota</taxon>
        <taxon>Actinomycetes</taxon>
        <taxon>Kitasatosporales</taxon>
        <taxon>Streptomycetaceae</taxon>
        <taxon>Streptomyces</taxon>
    </lineage>
</organism>
<evidence type="ECO:0000313" key="2">
    <source>
        <dbReference type="EMBL" id="GAA3713321.1"/>
    </source>
</evidence>
<dbReference type="InterPro" id="IPR036465">
    <property type="entry name" value="vWFA_dom_sf"/>
</dbReference>
<feature type="region of interest" description="Disordered" evidence="1">
    <location>
        <begin position="96"/>
        <end position="121"/>
    </location>
</feature>
<accession>A0ABP7E2J6</accession>
<proteinExistence type="predicted"/>
<comment type="caution">
    <text evidence="2">The sequence shown here is derived from an EMBL/GenBank/DDBJ whole genome shotgun (WGS) entry which is preliminary data.</text>
</comment>
<keyword evidence="3" id="KW-1185">Reference proteome</keyword>
<reference evidence="3" key="1">
    <citation type="journal article" date="2019" name="Int. J. Syst. Evol. Microbiol.">
        <title>The Global Catalogue of Microorganisms (GCM) 10K type strain sequencing project: providing services to taxonomists for standard genome sequencing and annotation.</title>
        <authorList>
            <consortium name="The Broad Institute Genomics Platform"/>
            <consortium name="The Broad Institute Genome Sequencing Center for Infectious Disease"/>
            <person name="Wu L."/>
            <person name="Ma J."/>
        </authorList>
    </citation>
    <scope>NUCLEOTIDE SEQUENCE [LARGE SCALE GENOMIC DNA]</scope>
    <source>
        <strain evidence="3">JCM 30846</strain>
    </source>
</reference>
<dbReference type="Pfam" id="PF05762">
    <property type="entry name" value="VWA_CoxE"/>
    <property type="match status" value="1"/>
</dbReference>
<dbReference type="PIRSF" id="PIRSF010256">
    <property type="entry name" value="CoxE_vWa"/>
    <property type="match status" value="1"/>
</dbReference>
<dbReference type="SUPFAM" id="SSF53300">
    <property type="entry name" value="vWA-like"/>
    <property type="match status" value="1"/>
</dbReference>
<evidence type="ECO:0000256" key="1">
    <source>
        <dbReference type="SAM" id="MobiDB-lite"/>
    </source>
</evidence>
<sequence>MIRQAPSLLPAVDRAAFAMALAGRLRARGVRVGLTAAGDLVRALGTVAELTRTTLYWTARVCLIRDHDGLAEFDDVFEAVFGDAMLSLDPHARRDGLGAAGGGQDDTYASVPGGEREEQEGAGLPWLTLPPSVTAADAADDQVVAVPERLPTAVAGLLDTPFEQLGAAEAALLGRWLEAALRTWPTRRSRRFSARRGGPRVLLRPTMARSRRTGWEPVRLVRAGPVAKPRRVVMVCDVSRSMQPQAVAYLHLMRALTLAADAEVFAFATSLTRLTTVLAHRSAEVAVAEASAKVVDRFGGTRIATCLRSLLASHHGGLLRGAVVIVASDGWDGDAPELLAGTMARVRRRAHQVVWLNPRASAPGFAPRTTTMAAALPYCDALLPAATFASLRTVFDEVCGRACAPPRRDRRAV</sequence>
<evidence type="ECO:0000313" key="3">
    <source>
        <dbReference type="Proteomes" id="UP001499884"/>
    </source>
</evidence>
<protein>
    <submittedName>
        <fullName evidence="2">VWA domain-containing protein</fullName>
    </submittedName>
</protein>